<name>A0A6V7KSL2_9HYME</name>
<gene>
    <name evidence="1" type="ORF">BBRV_LOCUS87518</name>
</gene>
<accession>A0A6V7KSL2</accession>
<protein>
    <submittedName>
        <fullName evidence="1">Uncharacterized protein</fullName>
    </submittedName>
</protein>
<organism evidence="1">
    <name type="scientific">Bracon brevicornis</name>
    <dbReference type="NCBI Taxonomy" id="1563983"/>
    <lineage>
        <taxon>Eukaryota</taxon>
        <taxon>Metazoa</taxon>
        <taxon>Ecdysozoa</taxon>
        <taxon>Arthropoda</taxon>
        <taxon>Hexapoda</taxon>
        <taxon>Insecta</taxon>
        <taxon>Pterygota</taxon>
        <taxon>Neoptera</taxon>
        <taxon>Endopterygota</taxon>
        <taxon>Hymenoptera</taxon>
        <taxon>Apocrita</taxon>
        <taxon>Ichneumonoidea</taxon>
        <taxon>Braconidae</taxon>
        <taxon>Braconinae</taxon>
        <taxon>Bracon</taxon>
    </lineage>
</organism>
<proteinExistence type="predicted"/>
<sequence length="98" mass="11840">MCTRVYTVSHENNEEKRAEDEKGVLVREENAWGNARALPMQRFVFFFFLVKEIWDVQPNVVELNISALFNYKFKGMRMKKKKENFRLCFDFQGYWGLM</sequence>
<dbReference type="EMBL" id="CADCXW020000327">
    <property type="protein sequence ID" value="CAD1567023.1"/>
    <property type="molecule type" value="Genomic_DNA"/>
</dbReference>
<dbReference type="AlphaFoldDB" id="A0A6V7KSL2"/>
<reference evidence="1" key="1">
    <citation type="submission" date="2020-07" db="EMBL/GenBank/DDBJ databases">
        <authorList>
            <person name="Ferguson B K."/>
        </authorList>
    </citation>
    <scope>NUCLEOTIDE SEQUENCE</scope>
    <source>
        <strain evidence="1">L06</strain>
    </source>
</reference>
<evidence type="ECO:0000313" key="1">
    <source>
        <dbReference type="EMBL" id="CAD1567023.1"/>
    </source>
</evidence>